<feature type="transmembrane region" description="Helical" evidence="9">
    <location>
        <begin position="64"/>
        <end position="85"/>
    </location>
</feature>
<feature type="transmembrane region" description="Helical" evidence="9">
    <location>
        <begin position="97"/>
        <end position="123"/>
    </location>
</feature>
<dbReference type="EMBL" id="DRXS01000252">
    <property type="protein sequence ID" value="HHR41105.1"/>
    <property type="molecule type" value="Genomic_DNA"/>
</dbReference>
<dbReference type="Pfam" id="PF02653">
    <property type="entry name" value="BPD_transp_2"/>
    <property type="match status" value="1"/>
</dbReference>
<organism evidence="10">
    <name type="scientific">Caldiarchaeum subterraneum</name>
    <dbReference type="NCBI Taxonomy" id="311458"/>
    <lineage>
        <taxon>Archaea</taxon>
        <taxon>Nitrososphaerota</taxon>
        <taxon>Candidatus Caldarchaeales</taxon>
        <taxon>Candidatus Caldarchaeaceae</taxon>
        <taxon>Candidatus Caldarchaeum</taxon>
    </lineage>
</organism>
<dbReference type="PANTHER" id="PTHR11795:SF445">
    <property type="entry name" value="AMINO ACID ABC TRANSPORTER PERMEASE PROTEIN"/>
    <property type="match status" value="1"/>
</dbReference>
<feature type="transmembrane region" description="Helical" evidence="9">
    <location>
        <begin position="143"/>
        <end position="162"/>
    </location>
</feature>
<keyword evidence="5" id="KW-0029">Amino-acid transport</keyword>
<reference evidence="10" key="1">
    <citation type="journal article" date="2020" name="mSystems">
        <title>Genome- and Community-Level Interaction Insights into Carbon Utilization and Element Cycling Functions of Hydrothermarchaeota in Hydrothermal Sediment.</title>
        <authorList>
            <person name="Zhou Z."/>
            <person name="Liu Y."/>
            <person name="Xu W."/>
            <person name="Pan J."/>
            <person name="Luo Z.H."/>
            <person name="Li M."/>
        </authorList>
    </citation>
    <scope>NUCLEOTIDE SEQUENCE [LARGE SCALE GENOMIC DNA]</scope>
    <source>
        <strain evidence="10">SpSt-1084</strain>
    </source>
</reference>
<keyword evidence="2" id="KW-0813">Transport</keyword>
<evidence type="ECO:0000256" key="2">
    <source>
        <dbReference type="ARBA" id="ARBA00022448"/>
    </source>
</evidence>
<dbReference type="GO" id="GO:0022857">
    <property type="term" value="F:transmembrane transporter activity"/>
    <property type="evidence" value="ECO:0007669"/>
    <property type="project" value="InterPro"/>
</dbReference>
<keyword evidence="3" id="KW-1003">Cell membrane</keyword>
<name>A0A7C5YBC6_CALS0</name>
<dbReference type="CDD" id="cd06582">
    <property type="entry name" value="TM_PBP1_LivH_like"/>
    <property type="match status" value="1"/>
</dbReference>
<evidence type="ECO:0000256" key="6">
    <source>
        <dbReference type="ARBA" id="ARBA00022989"/>
    </source>
</evidence>
<comment type="similarity">
    <text evidence="8">Belongs to the binding-protein-dependent transport system permease family. LivHM subfamily.</text>
</comment>
<comment type="subcellular location">
    <subcellularLocation>
        <location evidence="1">Cell membrane</location>
        <topology evidence="1">Multi-pass membrane protein</topology>
    </subcellularLocation>
</comment>
<comment type="caution">
    <text evidence="10">The sequence shown here is derived from an EMBL/GenBank/DDBJ whole genome shotgun (WGS) entry which is preliminary data.</text>
</comment>
<gene>
    <name evidence="10" type="ORF">ENM42_04660</name>
</gene>
<evidence type="ECO:0000256" key="9">
    <source>
        <dbReference type="SAM" id="Phobius"/>
    </source>
</evidence>
<proteinExistence type="inferred from homology"/>
<feature type="transmembrane region" description="Helical" evidence="9">
    <location>
        <begin position="6"/>
        <end position="32"/>
    </location>
</feature>
<dbReference type="GO" id="GO:0005886">
    <property type="term" value="C:plasma membrane"/>
    <property type="evidence" value="ECO:0007669"/>
    <property type="project" value="UniProtKB-SubCell"/>
</dbReference>
<dbReference type="PANTHER" id="PTHR11795">
    <property type="entry name" value="BRANCHED-CHAIN AMINO ACID TRANSPORT SYSTEM PERMEASE PROTEIN LIVH"/>
    <property type="match status" value="1"/>
</dbReference>
<feature type="transmembrane region" description="Helical" evidence="9">
    <location>
        <begin position="193"/>
        <end position="214"/>
    </location>
</feature>
<evidence type="ECO:0000256" key="7">
    <source>
        <dbReference type="ARBA" id="ARBA00023136"/>
    </source>
</evidence>
<dbReference type="InterPro" id="IPR001851">
    <property type="entry name" value="ABC_transp_permease"/>
</dbReference>
<dbReference type="GO" id="GO:0006865">
    <property type="term" value="P:amino acid transport"/>
    <property type="evidence" value="ECO:0007669"/>
    <property type="project" value="UniProtKB-KW"/>
</dbReference>
<evidence type="ECO:0000313" key="10">
    <source>
        <dbReference type="EMBL" id="HHR41105.1"/>
    </source>
</evidence>
<evidence type="ECO:0000256" key="1">
    <source>
        <dbReference type="ARBA" id="ARBA00004651"/>
    </source>
</evidence>
<protein>
    <submittedName>
        <fullName evidence="10">Branched-chain amino acid ABC transporter permease</fullName>
    </submittedName>
</protein>
<keyword evidence="7 9" id="KW-0472">Membrane</keyword>
<evidence type="ECO:0000256" key="8">
    <source>
        <dbReference type="ARBA" id="ARBA00037998"/>
    </source>
</evidence>
<evidence type="ECO:0000256" key="3">
    <source>
        <dbReference type="ARBA" id="ARBA00022475"/>
    </source>
</evidence>
<dbReference type="InterPro" id="IPR052157">
    <property type="entry name" value="BCAA_transport_permease"/>
</dbReference>
<evidence type="ECO:0000256" key="4">
    <source>
        <dbReference type="ARBA" id="ARBA00022692"/>
    </source>
</evidence>
<keyword evidence="6 9" id="KW-1133">Transmembrane helix</keyword>
<feature type="transmembrane region" description="Helical" evidence="9">
    <location>
        <begin position="244"/>
        <end position="261"/>
    </location>
</feature>
<feature type="transmembrane region" description="Helical" evidence="9">
    <location>
        <begin position="267"/>
        <end position="286"/>
    </location>
</feature>
<keyword evidence="4 9" id="KW-0812">Transmembrane</keyword>
<feature type="transmembrane region" description="Helical" evidence="9">
    <location>
        <begin position="220"/>
        <end position="237"/>
    </location>
</feature>
<accession>A0A7C5YBC6</accession>
<dbReference type="AlphaFoldDB" id="A0A7C5YBC6"/>
<evidence type="ECO:0000256" key="5">
    <source>
        <dbReference type="ARBA" id="ARBA00022970"/>
    </source>
</evidence>
<sequence length="290" mass="30893">MDANFLLFFLDGVVFGLILSLIAAGLTLIYGLAGVLNLAHGELLVICTVGTAVLLQAFNFPLPLALVAGILLTMGTAAFLEKILLRPVYLLEGEERVLLGLYMTLSFSILVHGALITSFPLAFLTINLPVATVDFMGLTVRTAQIATGVASAAILIGVYLFLKKTWNGMAIRSLTQNETGALIVGVSVKRYRLLVFLLGAFLVSLAGIIRSVVATVAPESGIEFTILGLLVTVLGGIRSVYGTIVAGLVIGVVYTFLVVFIGTYLAYVALLIFIIILILIKPYGIVGERW</sequence>